<evidence type="ECO:0000313" key="7">
    <source>
        <dbReference type="Proteomes" id="UP000051574"/>
    </source>
</evidence>
<reference evidence="6 7" key="1">
    <citation type="submission" date="2015-09" db="EMBL/GenBank/DDBJ databases">
        <title>Draft genome of the scarab beetle Oryctes borbonicus.</title>
        <authorList>
            <person name="Meyer J.M."/>
            <person name="Markov G.V."/>
            <person name="Baskaran P."/>
            <person name="Herrmann M."/>
            <person name="Sommer R.J."/>
            <person name="Roedelsperger C."/>
        </authorList>
    </citation>
    <scope>NUCLEOTIDE SEQUENCE [LARGE SCALE GENOMIC DNA]</scope>
    <source>
        <strain evidence="6">OB123</strain>
        <tissue evidence="6">Whole animal</tissue>
    </source>
</reference>
<comment type="subcellular location">
    <subcellularLocation>
        <location evidence="1">Nucleus</location>
        <location evidence="1">Nucleolus</location>
    </subcellularLocation>
</comment>
<evidence type="ECO:0000256" key="2">
    <source>
        <dbReference type="ARBA" id="ARBA00022552"/>
    </source>
</evidence>
<dbReference type="InterPro" id="IPR013949">
    <property type="entry name" value="Utp6"/>
</dbReference>
<evidence type="ECO:0000313" key="6">
    <source>
        <dbReference type="EMBL" id="KRT86027.1"/>
    </source>
</evidence>
<comment type="caution">
    <text evidence="6">The sequence shown here is derived from an EMBL/GenBank/DDBJ whole genome shotgun (WGS) entry which is preliminary data.</text>
</comment>
<keyword evidence="2" id="KW-0698">rRNA processing</keyword>
<sequence>MSGIQRRIERICQETEQLRRITPKRYRDIVRMRRYYEHKISASSRNKQDFLDYIEYEKGILNSFCPSKKPGDNASYIGNSICNRIKELYSMVTQRYRDDVSLALAHFDFSKQLKSESCTSVVINNMTKNYAHNVEIWQVAAKWYADTKKDLSQARRHLCKGLTFHKDSKVLYTEVIKLEMFCLTGGNLHVKLDKHALSDTQKLNIEKLQTYVKEIITHIKDYEYYIELLNYLSEHKATDEVQDTIIIYLMENFPNKAQTWNVIAQRDYKGLLNPMDKESPEKKTKPKLTKCINRYKEGLSKVPPEEKEQLWAFYLNLLIDCRQEDHTVASHFKITALREALDDAYNNGCLGEKHYLQWVDLVDEDRKIEILQRGIKQYPQSVELRKAYLRTQILADNKQGIEAVFRASVRALHAQALPLWTGVIRYHLLSSDDNTIEQLYREGVRQPLEVSDVLK</sequence>
<dbReference type="EMBL" id="LJIG01000913">
    <property type="protein sequence ID" value="KRT86027.1"/>
    <property type="molecule type" value="Genomic_DNA"/>
</dbReference>
<dbReference type="PANTHER" id="PTHR23271:SF1">
    <property type="entry name" value="U3 SMALL NUCLEOLAR RNA-ASSOCIATED PROTEIN 6 HOMOLOG"/>
    <property type="match status" value="1"/>
</dbReference>
<organism evidence="6 7">
    <name type="scientific">Oryctes borbonicus</name>
    <dbReference type="NCBI Taxonomy" id="1629725"/>
    <lineage>
        <taxon>Eukaryota</taxon>
        <taxon>Metazoa</taxon>
        <taxon>Ecdysozoa</taxon>
        <taxon>Arthropoda</taxon>
        <taxon>Hexapoda</taxon>
        <taxon>Insecta</taxon>
        <taxon>Pterygota</taxon>
        <taxon>Neoptera</taxon>
        <taxon>Endopterygota</taxon>
        <taxon>Coleoptera</taxon>
        <taxon>Polyphaga</taxon>
        <taxon>Scarabaeiformia</taxon>
        <taxon>Scarabaeidae</taxon>
        <taxon>Dynastinae</taxon>
        <taxon>Oryctes</taxon>
    </lineage>
</organism>
<keyword evidence="7" id="KW-1185">Reference proteome</keyword>
<evidence type="ECO:0000256" key="3">
    <source>
        <dbReference type="ARBA" id="ARBA00022737"/>
    </source>
</evidence>
<dbReference type="PANTHER" id="PTHR23271">
    <property type="entry name" value="HEPATOCELLULAR CARCINOMA-ASSOCIATED ANTIGEN 66"/>
    <property type="match status" value="1"/>
</dbReference>
<dbReference type="AlphaFoldDB" id="A0A0T6BFS4"/>
<dbReference type="OrthoDB" id="28112at2759"/>
<dbReference type="Proteomes" id="UP000051574">
    <property type="component" value="Unassembled WGS sequence"/>
</dbReference>
<dbReference type="InterPro" id="IPR011990">
    <property type="entry name" value="TPR-like_helical_dom_sf"/>
</dbReference>
<dbReference type="Gene3D" id="1.25.40.10">
    <property type="entry name" value="Tetratricopeptide repeat domain"/>
    <property type="match status" value="2"/>
</dbReference>
<keyword evidence="3" id="KW-0677">Repeat</keyword>
<dbReference type="GO" id="GO:0032040">
    <property type="term" value="C:small-subunit processome"/>
    <property type="evidence" value="ECO:0007669"/>
    <property type="project" value="TreeGrafter"/>
</dbReference>
<feature type="non-terminal residue" evidence="6">
    <location>
        <position position="455"/>
    </location>
</feature>
<feature type="domain" description="U3 small nucleolar RNA-associated protein 6 N-terminal" evidence="5">
    <location>
        <begin position="9"/>
        <end position="60"/>
    </location>
</feature>
<keyword evidence="4" id="KW-0539">Nucleus</keyword>
<dbReference type="GO" id="GO:0034388">
    <property type="term" value="C:Pwp2p-containing subcomplex of 90S preribosome"/>
    <property type="evidence" value="ECO:0007669"/>
    <property type="project" value="TreeGrafter"/>
</dbReference>
<protein>
    <recommendedName>
        <fullName evidence="5">U3 small nucleolar RNA-associated protein 6 N-terminal domain-containing protein</fullName>
    </recommendedName>
</protein>
<evidence type="ECO:0000259" key="5">
    <source>
        <dbReference type="Pfam" id="PF08640"/>
    </source>
</evidence>
<dbReference type="Pfam" id="PF08640">
    <property type="entry name" value="U3_assoc_6"/>
    <property type="match status" value="1"/>
</dbReference>
<dbReference type="InterPro" id="IPR055347">
    <property type="entry name" value="UTP6_N"/>
</dbReference>
<evidence type="ECO:0000256" key="4">
    <source>
        <dbReference type="ARBA" id="ARBA00023242"/>
    </source>
</evidence>
<evidence type="ECO:0000256" key="1">
    <source>
        <dbReference type="ARBA" id="ARBA00004604"/>
    </source>
</evidence>
<dbReference type="GO" id="GO:0000462">
    <property type="term" value="P:maturation of SSU-rRNA from tricistronic rRNA transcript (SSU-rRNA, 5.8S rRNA, LSU-rRNA)"/>
    <property type="evidence" value="ECO:0007669"/>
    <property type="project" value="InterPro"/>
</dbReference>
<accession>A0A0T6BFS4</accession>
<gene>
    <name evidence="6" type="ORF">AMK59_2274</name>
</gene>
<name>A0A0T6BFS4_9SCAR</name>
<dbReference type="GO" id="GO:0030515">
    <property type="term" value="F:snoRNA binding"/>
    <property type="evidence" value="ECO:0007669"/>
    <property type="project" value="InterPro"/>
</dbReference>
<proteinExistence type="predicted"/>